<feature type="compositionally biased region" description="Low complexity" evidence="1">
    <location>
        <begin position="133"/>
        <end position="148"/>
    </location>
</feature>
<dbReference type="Proteomes" id="UP001385951">
    <property type="component" value="Unassembled WGS sequence"/>
</dbReference>
<organism evidence="3 4">
    <name type="scientific">Cerrena zonata</name>
    <dbReference type="NCBI Taxonomy" id="2478898"/>
    <lineage>
        <taxon>Eukaryota</taxon>
        <taxon>Fungi</taxon>
        <taxon>Dikarya</taxon>
        <taxon>Basidiomycota</taxon>
        <taxon>Agaricomycotina</taxon>
        <taxon>Agaricomycetes</taxon>
        <taxon>Polyporales</taxon>
        <taxon>Cerrenaceae</taxon>
        <taxon>Cerrena</taxon>
    </lineage>
</organism>
<accession>A0AAW0GPN9</accession>
<feature type="region of interest" description="Disordered" evidence="1">
    <location>
        <begin position="110"/>
        <end position="338"/>
    </location>
</feature>
<evidence type="ECO:0000256" key="1">
    <source>
        <dbReference type="SAM" id="MobiDB-lite"/>
    </source>
</evidence>
<evidence type="ECO:0000256" key="2">
    <source>
        <dbReference type="SAM" id="Phobius"/>
    </source>
</evidence>
<keyword evidence="2" id="KW-1133">Transmembrane helix</keyword>
<dbReference type="EMBL" id="JASBNA010000002">
    <property type="protein sequence ID" value="KAK7694706.1"/>
    <property type="molecule type" value="Genomic_DNA"/>
</dbReference>
<keyword evidence="2" id="KW-0472">Membrane</keyword>
<dbReference type="AlphaFoldDB" id="A0AAW0GPN9"/>
<evidence type="ECO:0000313" key="3">
    <source>
        <dbReference type="EMBL" id="KAK7694706.1"/>
    </source>
</evidence>
<comment type="caution">
    <text evidence="3">The sequence shown here is derived from an EMBL/GenBank/DDBJ whole genome shotgun (WGS) entry which is preliminary data.</text>
</comment>
<reference evidence="3 4" key="1">
    <citation type="submission" date="2022-09" db="EMBL/GenBank/DDBJ databases">
        <authorList>
            <person name="Palmer J.M."/>
        </authorList>
    </citation>
    <scope>NUCLEOTIDE SEQUENCE [LARGE SCALE GENOMIC DNA]</scope>
    <source>
        <strain evidence="3 4">DSM 7382</strain>
    </source>
</reference>
<feature type="compositionally biased region" description="Polar residues" evidence="1">
    <location>
        <begin position="194"/>
        <end position="216"/>
    </location>
</feature>
<keyword evidence="4" id="KW-1185">Reference proteome</keyword>
<gene>
    <name evidence="3" type="ORF">QCA50_001894</name>
</gene>
<sequence length="810" mass="83846">MSIVSVPSATEPLSFNSTLVSSGTSTQVLPSSAFSTFITSTGVSPVPTSGSSSVSLDLTAVPVNRTQVITSAASTSFPVSSSGQTISSPSSAISEASALPTSVSFSSSAAARSSGLPVPPGDPIDTSAPAQDSLSSSESITSLVIPSSTARSVSASFPRGVVSNPATPTTSEVVTPTSAMSTPTASATVPITDKNPSTPQTDPAPSPGTTSEATEVTSPSSAPSQPASSPASKASSEPSSPTAAPSKPASSPSSPASESKPASQAPSRPTNVESASVTPSAAPASPSQAPSVVLSQTAGRVQQQSATSAPPVDEQSVAPSAATGSPAPSPNTPSVSGVSDISSFLGQANAQTATIISTITDKPETTLTSPIFVTTTDSKGHTTVSEPPFFASVALTTLPDGQLVSTTHIIANPTGIWGVNDQSGTTRGFFANTGAVAGVFLVVGIVSAVFIAGLCYFFHKKRRRQRIRHSISRPLPYPDNPFEDPRDTPSPTQTQMRYAPDSTHRNLVGAGLGLSGSQQLQPQPRHLLDDEISEDGIQNPVTPKNLQFSGPQVPEQAHGLGLAGVGSGNRSVSKADYTGPFSDYYNNARPTHQQKPSFQSEIGLAITTEQTQHAEGPYPIIPQVAVVRPSSTESSPSIYPASLPPVAAEEFDHGHIMEPVGLSPPPPPPERRRPPVLTLQKSNSDSMPPTVSPRVPLLPPRNPLRTSQHEASKLLSRTHPGSEQDRFSQLGFRTYEPLTPPDSSPPSAVSHDGGSQRSGSSERRNPFSDMNESSDDGGKPHVIPSPVRDTFYTRRKNLEVRPSSSVEWKQ</sequence>
<feature type="compositionally biased region" description="Low complexity" evidence="1">
    <location>
        <begin position="217"/>
        <end position="295"/>
    </location>
</feature>
<evidence type="ECO:0000313" key="4">
    <source>
        <dbReference type="Proteomes" id="UP001385951"/>
    </source>
</evidence>
<feature type="compositionally biased region" description="Low complexity" evidence="1">
    <location>
        <begin position="166"/>
        <end position="190"/>
    </location>
</feature>
<keyword evidence="2" id="KW-0812">Transmembrane</keyword>
<feature type="compositionally biased region" description="Polar residues" evidence="1">
    <location>
        <begin position="296"/>
        <end position="308"/>
    </location>
</feature>
<feature type="transmembrane region" description="Helical" evidence="2">
    <location>
        <begin position="435"/>
        <end position="458"/>
    </location>
</feature>
<protein>
    <submittedName>
        <fullName evidence="3">Uncharacterized protein</fullName>
    </submittedName>
</protein>
<feature type="region of interest" description="Disordered" evidence="1">
    <location>
        <begin position="656"/>
        <end position="810"/>
    </location>
</feature>
<name>A0AAW0GPN9_9APHY</name>
<proteinExistence type="predicted"/>
<feature type="compositionally biased region" description="Low complexity" evidence="1">
    <location>
        <begin position="316"/>
        <end position="326"/>
    </location>
</feature>
<feature type="region of interest" description="Disordered" evidence="1">
    <location>
        <begin position="469"/>
        <end position="499"/>
    </location>
</feature>